<protein>
    <submittedName>
        <fullName evidence="2">Phage terminase small subunit P27 family</fullName>
    </submittedName>
</protein>
<evidence type="ECO:0000313" key="3">
    <source>
        <dbReference type="Proteomes" id="UP000314251"/>
    </source>
</evidence>
<dbReference type="EMBL" id="VDLY02000005">
    <property type="protein sequence ID" value="KAB8167051.1"/>
    <property type="molecule type" value="Genomic_DNA"/>
</dbReference>
<dbReference type="AlphaFoldDB" id="A0A5N6AEH4"/>
<reference evidence="2" key="1">
    <citation type="submission" date="2019-10" db="EMBL/GenBank/DDBJ databases">
        <title>Nonomuraea sp. nov., isolated from Phyllanthus amarus.</title>
        <authorList>
            <person name="Klykleung N."/>
            <person name="Tanasupawat S."/>
        </authorList>
    </citation>
    <scope>NUCLEOTIDE SEQUENCE [LARGE SCALE GENOMIC DNA]</scope>
    <source>
        <strain evidence="2">3MP-10</strain>
    </source>
</reference>
<accession>A0A5N6AEH4</accession>
<proteinExistence type="predicted"/>
<dbReference type="InterPro" id="IPR006448">
    <property type="entry name" value="Phage_term_ssu_P27"/>
</dbReference>
<evidence type="ECO:0000256" key="1">
    <source>
        <dbReference type="SAM" id="MobiDB-lite"/>
    </source>
</evidence>
<sequence>MPDNVRALRGGGPPPPRVKAPAKAPSAPSWLDREAKAEWRRVVPELDRLGVLATIDRAVLATYCAAWSRFVQLEQLLQDEGLIQRDSRGDARKHPAWQQWREAATVVATVGRELMLTPASRLRAVKPEGPDDDDDGGGILD</sequence>
<evidence type="ECO:0000313" key="2">
    <source>
        <dbReference type="EMBL" id="KAB8167051.1"/>
    </source>
</evidence>
<feature type="region of interest" description="Disordered" evidence="1">
    <location>
        <begin position="120"/>
        <end position="141"/>
    </location>
</feature>
<dbReference type="RefSeq" id="WP_139667249.1">
    <property type="nucleotide sequence ID" value="NZ_VDLY02000005.1"/>
</dbReference>
<keyword evidence="3" id="KW-1185">Reference proteome</keyword>
<dbReference type="NCBIfam" id="TIGR01558">
    <property type="entry name" value="sm_term_P27"/>
    <property type="match status" value="1"/>
</dbReference>
<organism evidence="2 3">
    <name type="scientific">Streptomyces mimosae</name>
    <dbReference type="NCBI Taxonomy" id="2586635"/>
    <lineage>
        <taxon>Bacteria</taxon>
        <taxon>Bacillati</taxon>
        <taxon>Actinomycetota</taxon>
        <taxon>Actinomycetes</taxon>
        <taxon>Kitasatosporales</taxon>
        <taxon>Streptomycetaceae</taxon>
        <taxon>Streptomyces</taxon>
    </lineage>
</organism>
<feature type="compositionally biased region" description="Low complexity" evidence="1">
    <location>
        <begin position="19"/>
        <end position="29"/>
    </location>
</feature>
<comment type="caution">
    <text evidence="2">The sequence shown here is derived from an EMBL/GenBank/DDBJ whole genome shotgun (WGS) entry which is preliminary data.</text>
</comment>
<feature type="region of interest" description="Disordered" evidence="1">
    <location>
        <begin position="1"/>
        <end position="29"/>
    </location>
</feature>
<gene>
    <name evidence="2" type="ORF">FH607_009105</name>
</gene>
<dbReference type="Proteomes" id="UP000314251">
    <property type="component" value="Unassembled WGS sequence"/>
</dbReference>
<name>A0A5N6AEH4_9ACTN</name>
<feature type="compositionally biased region" description="Acidic residues" evidence="1">
    <location>
        <begin position="130"/>
        <end position="141"/>
    </location>
</feature>
<dbReference type="Pfam" id="PF05119">
    <property type="entry name" value="Terminase_4"/>
    <property type="match status" value="1"/>
</dbReference>
<dbReference type="OrthoDB" id="7843333at2"/>